<feature type="chain" id="PRO_5038844728" description="Lipoprotein" evidence="1">
    <location>
        <begin position="25"/>
        <end position="224"/>
    </location>
</feature>
<organism evidence="2 3">
    <name type="scientific">Candidatus Galacturonatibacter soehngenii</name>
    <dbReference type="NCBI Taxonomy" id="2307010"/>
    <lineage>
        <taxon>Bacteria</taxon>
        <taxon>Bacillati</taxon>
        <taxon>Bacillota</taxon>
        <taxon>Clostridia</taxon>
        <taxon>Lachnospirales</taxon>
        <taxon>Lachnospiraceae</taxon>
        <taxon>Candidatus Galacturonatibacter</taxon>
    </lineage>
</organism>
<protein>
    <recommendedName>
        <fullName evidence="4">Lipoprotein</fullName>
    </recommendedName>
</protein>
<proteinExistence type="predicted"/>
<reference evidence="2 3" key="2">
    <citation type="submission" date="2020-02" db="EMBL/GenBank/DDBJ databases">
        <title>Candidatus Galacturonibacter soehngenii shows hetero-acetogenic catabolism of galacturonic acid but lacks a canonical carbon monoxide dehydrogenase/acetyl-CoA synthase complex.</title>
        <authorList>
            <person name="Diender M."/>
            <person name="Stouten G.R."/>
            <person name="Petersen J.F."/>
            <person name="Nielsen P.H."/>
            <person name="Dueholm M.S."/>
            <person name="Pronk J.T."/>
            <person name="Van Loosdrecht M.C.M."/>
        </authorList>
    </citation>
    <scope>NUCLEOTIDE SEQUENCE [LARGE SCALE GENOMIC DNA]</scope>
    <source>
        <strain evidence="2">GalUA</strain>
    </source>
</reference>
<dbReference type="OrthoDB" id="2035158at2"/>
<dbReference type="PROSITE" id="PS51257">
    <property type="entry name" value="PROKAR_LIPOPROTEIN"/>
    <property type="match status" value="1"/>
</dbReference>
<keyword evidence="3" id="KW-1185">Reference proteome</keyword>
<dbReference type="EMBL" id="WAGX01000003">
    <property type="protein sequence ID" value="KAB1440491.1"/>
    <property type="molecule type" value="Genomic_DNA"/>
</dbReference>
<evidence type="ECO:0000313" key="3">
    <source>
        <dbReference type="Proteomes" id="UP000461768"/>
    </source>
</evidence>
<feature type="signal peptide" evidence="1">
    <location>
        <begin position="1"/>
        <end position="24"/>
    </location>
</feature>
<evidence type="ECO:0000313" key="2">
    <source>
        <dbReference type="EMBL" id="KAB1440491.1"/>
    </source>
</evidence>
<name>A0A7V7UDG0_9FIRM</name>
<sequence>MRRVRTILLIGLAMVLAMGCSAKKAYEDENKSESVQVDNNKNETETGNDKILEIDEKSAQQLVSERLDTTKYSVEKEDEITVDSNSYYVFKILENGNTLSMGVAVDKVSGELYAYKEDKTIAPYNEFTLYDESKDVKVNWEGTYNSATATLELLPADDNSFEFTLTDKESNTSVSGVAQGGGKEANYEENGYTITFVNEKESITINESGTSSVGISFQGTFTKK</sequence>
<evidence type="ECO:0000256" key="1">
    <source>
        <dbReference type="SAM" id="SignalP"/>
    </source>
</evidence>
<comment type="caution">
    <text evidence="2">The sequence shown here is derived from an EMBL/GenBank/DDBJ whole genome shotgun (WGS) entry which is preliminary data.</text>
</comment>
<accession>A0A7V7UDG0</accession>
<keyword evidence="1" id="KW-0732">Signal</keyword>
<gene>
    <name evidence="2" type="ORF">F7O84_01250</name>
</gene>
<dbReference type="Proteomes" id="UP000461768">
    <property type="component" value="Unassembled WGS sequence"/>
</dbReference>
<dbReference type="RefSeq" id="WP_151140985.1">
    <property type="nucleotide sequence ID" value="NZ_WAGX01000003.1"/>
</dbReference>
<dbReference type="AlphaFoldDB" id="A0A7V7UDG0"/>
<evidence type="ECO:0008006" key="4">
    <source>
        <dbReference type="Google" id="ProtNLM"/>
    </source>
</evidence>
<reference evidence="2 3" key="1">
    <citation type="submission" date="2019-09" db="EMBL/GenBank/DDBJ databases">
        <authorList>
            <person name="Valk L.C."/>
        </authorList>
    </citation>
    <scope>NUCLEOTIDE SEQUENCE [LARGE SCALE GENOMIC DNA]</scope>
    <source>
        <strain evidence="2">GalUA</strain>
    </source>
</reference>